<keyword evidence="1" id="KW-0472">Membrane</keyword>
<feature type="transmembrane region" description="Helical" evidence="1">
    <location>
        <begin position="12"/>
        <end position="33"/>
    </location>
</feature>
<dbReference type="AlphaFoldDB" id="A0A328VL28"/>
<accession>A0A328VL28</accession>
<protein>
    <submittedName>
        <fullName evidence="2">Uncharacterized protein</fullName>
    </submittedName>
</protein>
<keyword evidence="1" id="KW-1133">Transmembrane helix</keyword>
<evidence type="ECO:0000313" key="2">
    <source>
        <dbReference type="EMBL" id="RAQ94905.1"/>
    </source>
</evidence>
<keyword evidence="3" id="KW-1185">Reference proteome</keyword>
<dbReference type="Proteomes" id="UP000248706">
    <property type="component" value="Unassembled WGS sequence"/>
</dbReference>
<name>A0A328VL28_9CHLR</name>
<reference evidence="2 3" key="1">
    <citation type="submission" date="2016-08" db="EMBL/GenBank/DDBJ databases">
        <title>Analysis of Carbohydrate Active Enzymes in Thermogemmatispora T81 Reveals Carbohydrate Degradation Ability.</title>
        <authorList>
            <person name="Tomazini A."/>
            <person name="Lal S."/>
            <person name="Stott M."/>
            <person name="Henrissat B."/>
            <person name="Polikarpov I."/>
            <person name="Sparling R."/>
            <person name="Levin D.B."/>
        </authorList>
    </citation>
    <scope>NUCLEOTIDE SEQUENCE [LARGE SCALE GENOMIC DNA]</scope>
    <source>
        <strain evidence="2 3">T81</strain>
    </source>
</reference>
<evidence type="ECO:0000256" key="1">
    <source>
        <dbReference type="SAM" id="Phobius"/>
    </source>
</evidence>
<gene>
    <name evidence="2" type="ORF">A4R35_05105</name>
</gene>
<dbReference type="OrthoDB" id="155688at2"/>
<organism evidence="2 3">
    <name type="scientific">Thermogemmatispora tikiterensis</name>
    <dbReference type="NCBI Taxonomy" id="1825093"/>
    <lineage>
        <taxon>Bacteria</taxon>
        <taxon>Bacillati</taxon>
        <taxon>Chloroflexota</taxon>
        <taxon>Ktedonobacteria</taxon>
        <taxon>Thermogemmatisporales</taxon>
        <taxon>Thermogemmatisporaceae</taxon>
        <taxon>Thermogemmatispora</taxon>
    </lineage>
</organism>
<comment type="caution">
    <text evidence="2">The sequence shown here is derived from an EMBL/GenBank/DDBJ whole genome shotgun (WGS) entry which is preliminary data.</text>
</comment>
<dbReference type="EMBL" id="MCIF01000002">
    <property type="protein sequence ID" value="RAQ94905.1"/>
    <property type="molecule type" value="Genomic_DNA"/>
</dbReference>
<proteinExistence type="predicted"/>
<sequence>MNTPFVFGWQQLLLFAIALLGLALLIYAIHGVVRGEKVYYRQKHPYRSEKEAWEHGWYDHPHRRFFRYRRRYRVGHGLGGLVLLLFAILLLWLTSLMQTYIGLTGDIKVAQVRAHPVANMPHTMNVELILYGQDGSQLSDNFYIVAGDEWMLQGDIVKYPAWLNVLGLHSGYKLTRLEGRFDDPNLEANAKHTVVVLNGGDDNFFQTMRNQQGSWLSNFVEASYGNAVFNPADGSYDVFVSQTGLWAKRTSS</sequence>
<feature type="transmembrane region" description="Helical" evidence="1">
    <location>
        <begin position="74"/>
        <end position="93"/>
    </location>
</feature>
<dbReference type="RefSeq" id="WP_112427189.1">
    <property type="nucleotide sequence ID" value="NZ_MCIF01000002.1"/>
</dbReference>
<evidence type="ECO:0000313" key="3">
    <source>
        <dbReference type="Proteomes" id="UP000248706"/>
    </source>
</evidence>
<keyword evidence="1" id="KW-0812">Transmembrane</keyword>